<dbReference type="EC" id="2.7.6.3" evidence="3"/>
<keyword evidence="15" id="KW-1185">Reference proteome</keyword>
<accession>A0A448UAH7</accession>
<evidence type="ECO:0000256" key="4">
    <source>
        <dbReference type="ARBA" id="ARBA00016218"/>
    </source>
</evidence>
<dbReference type="GO" id="GO:0046656">
    <property type="term" value="P:folic acid biosynthetic process"/>
    <property type="evidence" value="ECO:0007669"/>
    <property type="project" value="UniProtKB-KW"/>
</dbReference>
<dbReference type="PANTHER" id="PTHR43071">
    <property type="entry name" value="2-AMINO-4-HYDROXY-6-HYDROXYMETHYLDIHYDROPTERIDINE PYROPHOSPHOKINASE"/>
    <property type="match status" value="1"/>
</dbReference>
<dbReference type="CDD" id="cd00483">
    <property type="entry name" value="HPPK"/>
    <property type="match status" value="1"/>
</dbReference>
<evidence type="ECO:0000256" key="2">
    <source>
        <dbReference type="ARBA" id="ARBA00005810"/>
    </source>
</evidence>
<evidence type="ECO:0000259" key="13">
    <source>
        <dbReference type="PROSITE" id="PS00794"/>
    </source>
</evidence>
<dbReference type="EMBL" id="LR134516">
    <property type="protein sequence ID" value="VEJ20916.1"/>
    <property type="molecule type" value="Genomic_DNA"/>
</dbReference>
<evidence type="ECO:0000313" key="14">
    <source>
        <dbReference type="EMBL" id="VEJ20916.1"/>
    </source>
</evidence>
<evidence type="ECO:0000256" key="7">
    <source>
        <dbReference type="ARBA" id="ARBA00022777"/>
    </source>
</evidence>
<dbReference type="UniPathway" id="UPA00077">
    <property type="reaction ID" value="UER00155"/>
</dbReference>
<evidence type="ECO:0000256" key="10">
    <source>
        <dbReference type="ARBA" id="ARBA00029409"/>
    </source>
</evidence>
<protein>
    <recommendedName>
        <fullName evidence="4">2-amino-4-hydroxy-6-hydroxymethyldihydropteridine pyrophosphokinase</fullName>
        <ecNumber evidence="3">2.7.6.3</ecNumber>
    </recommendedName>
    <alternativeName>
        <fullName evidence="11">6-hydroxymethyl-7,8-dihydropterin pyrophosphokinase</fullName>
    </alternativeName>
    <alternativeName>
        <fullName evidence="12">7,8-dihydro-6-hydroxymethylpterin-pyrophosphokinase</fullName>
    </alternativeName>
</protein>
<proteinExistence type="inferred from homology"/>
<organism evidence="14 15">
    <name type="scientific">Neisseria animaloris</name>
    <dbReference type="NCBI Taxonomy" id="326522"/>
    <lineage>
        <taxon>Bacteria</taxon>
        <taxon>Pseudomonadati</taxon>
        <taxon>Pseudomonadota</taxon>
        <taxon>Betaproteobacteria</taxon>
        <taxon>Neisseriales</taxon>
        <taxon>Neisseriaceae</taxon>
        <taxon>Neisseria</taxon>
    </lineage>
</organism>
<keyword evidence="9" id="KW-0289">Folate biosynthesis</keyword>
<comment type="pathway">
    <text evidence="1">Cofactor biosynthesis; tetrahydrofolate biosynthesis; 2-amino-4-hydroxy-6-hydroxymethyl-7,8-dihydropteridine diphosphate from 7,8-dihydroneopterin triphosphate: step 4/4.</text>
</comment>
<dbReference type="RefSeq" id="WP_126304218.1">
    <property type="nucleotide sequence ID" value="NZ_LR134516.1"/>
</dbReference>
<evidence type="ECO:0000256" key="8">
    <source>
        <dbReference type="ARBA" id="ARBA00022840"/>
    </source>
</evidence>
<feature type="domain" description="7,8-dihydro-6-hydroxymethylpterin-pyrophosphokinase" evidence="13">
    <location>
        <begin position="93"/>
        <end position="104"/>
    </location>
</feature>
<dbReference type="SUPFAM" id="SSF55083">
    <property type="entry name" value="6-hydroxymethyl-7,8-dihydropterin pyrophosphokinase, HPPK"/>
    <property type="match status" value="1"/>
</dbReference>
<dbReference type="InterPro" id="IPR035907">
    <property type="entry name" value="Hppk_sf"/>
</dbReference>
<dbReference type="Gene3D" id="3.30.70.560">
    <property type="entry name" value="7,8-Dihydro-6-hydroxymethylpterin-pyrophosphokinase HPPK"/>
    <property type="match status" value="1"/>
</dbReference>
<dbReference type="AlphaFoldDB" id="A0A448UAH7"/>
<comment type="similarity">
    <text evidence="2">Belongs to the HPPK family.</text>
</comment>
<evidence type="ECO:0000256" key="5">
    <source>
        <dbReference type="ARBA" id="ARBA00022679"/>
    </source>
</evidence>
<evidence type="ECO:0000256" key="12">
    <source>
        <dbReference type="ARBA" id="ARBA00033413"/>
    </source>
</evidence>
<dbReference type="NCBIfam" id="TIGR01498">
    <property type="entry name" value="folK"/>
    <property type="match status" value="1"/>
</dbReference>
<keyword evidence="5 14" id="KW-0808">Transferase</keyword>
<comment type="function">
    <text evidence="10">Catalyzes the transfer of pyrophosphate from adenosine triphosphate (ATP) to 6-hydroxymethyl-7,8-dihydropterin, an enzymatic step in folate biosynthesis pathway.</text>
</comment>
<dbReference type="Pfam" id="PF01288">
    <property type="entry name" value="HPPK"/>
    <property type="match status" value="1"/>
</dbReference>
<evidence type="ECO:0000313" key="15">
    <source>
        <dbReference type="Proteomes" id="UP000268229"/>
    </source>
</evidence>
<keyword evidence="8" id="KW-0067">ATP-binding</keyword>
<evidence type="ECO:0000256" key="3">
    <source>
        <dbReference type="ARBA" id="ARBA00013253"/>
    </source>
</evidence>
<evidence type="ECO:0000256" key="11">
    <source>
        <dbReference type="ARBA" id="ARBA00029766"/>
    </source>
</evidence>
<evidence type="ECO:0000256" key="6">
    <source>
        <dbReference type="ARBA" id="ARBA00022741"/>
    </source>
</evidence>
<reference evidence="14 15" key="1">
    <citation type="submission" date="2018-12" db="EMBL/GenBank/DDBJ databases">
        <authorList>
            <consortium name="Pathogen Informatics"/>
        </authorList>
    </citation>
    <scope>NUCLEOTIDE SEQUENCE [LARGE SCALE GENOMIC DNA]</scope>
    <source>
        <strain evidence="14 15">NCTC12227</strain>
    </source>
</reference>
<dbReference type="InterPro" id="IPR000550">
    <property type="entry name" value="Hppk"/>
</dbReference>
<dbReference type="Proteomes" id="UP000268229">
    <property type="component" value="Chromosome"/>
</dbReference>
<evidence type="ECO:0000256" key="9">
    <source>
        <dbReference type="ARBA" id="ARBA00022909"/>
    </source>
</evidence>
<dbReference type="OrthoDB" id="9808041at2"/>
<sequence length="172" mass="18623">MPTHTLKTAVIALGSNLQNPAGQVEAALKAIAAHDQIELQQASSLYITAPIGYADQPDFVNAVCIVTTTLSGKDLLAVLNGIEQAFGRKRSFRNAPRTLDLDIIDYNGEFSEDPHLTLPHPRAHERGFVMCPLAEISPDYVIGNYGTAKELAVRTGSADIRILKNDQTQKAV</sequence>
<dbReference type="STRING" id="326522.BWD08_06920"/>
<dbReference type="GO" id="GO:0003848">
    <property type="term" value="F:2-amino-4-hydroxy-6-hydroxymethyldihydropteridine diphosphokinase activity"/>
    <property type="evidence" value="ECO:0007669"/>
    <property type="project" value="UniProtKB-EC"/>
</dbReference>
<gene>
    <name evidence="14" type="primary">folK</name>
    <name evidence="14" type="ORF">NCTC12227_00637</name>
</gene>
<evidence type="ECO:0000256" key="1">
    <source>
        <dbReference type="ARBA" id="ARBA00005051"/>
    </source>
</evidence>
<dbReference type="GO" id="GO:0005524">
    <property type="term" value="F:ATP binding"/>
    <property type="evidence" value="ECO:0007669"/>
    <property type="project" value="UniProtKB-KW"/>
</dbReference>
<dbReference type="PANTHER" id="PTHR43071:SF1">
    <property type="entry name" value="2-AMINO-4-HYDROXY-6-HYDROXYMETHYLDIHYDROPTERIDINE PYROPHOSPHOKINASE"/>
    <property type="match status" value="1"/>
</dbReference>
<name>A0A448UAH7_9NEIS</name>
<keyword evidence="6" id="KW-0547">Nucleotide-binding</keyword>
<dbReference type="KEGG" id="nani:NCTC12227_00637"/>
<dbReference type="GO" id="GO:0046654">
    <property type="term" value="P:tetrahydrofolate biosynthetic process"/>
    <property type="evidence" value="ECO:0007669"/>
    <property type="project" value="UniProtKB-UniPathway"/>
</dbReference>
<keyword evidence="7 14" id="KW-0418">Kinase</keyword>
<dbReference type="PROSITE" id="PS00794">
    <property type="entry name" value="HPPK"/>
    <property type="match status" value="1"/>
</dbReference>
<dbReference type="GO" id="GO:0016301">
    <property type="term" value="F:kinase activity"/>
    <property type="evidence" value="ECO:0007669"/>
    <property type="project" value="UniProtKB-KW"/>
</dbReference>